<dbReference type="OrthoDB" id="2379877at2"/>
<gene>
    <name evidence="1" type="ORF">SAMN05421545_2431</name>
</gene>
<name>A0A1N6YDN6_9BACT</name>
<dbReference type="Proteomes" id="UP000185924">
    <property type="component" value="Unassembled WGS sequence"/>
</dbReference>
<dbReference type="Pfam" id="PF20392">
    <property type="entry name" value="DUF6687"/>
    <property type="match status" value="1"/>
</dbReference>
<dbReference type="InterPro" id="IPR046509">
    <property type="entry name" value="DUF6687"/>
</dbReference>
<keyword evidence="2" id="KW-1185">Reference proteome</keyword>
<protein>
    <submittedName>
        <fullName evidence="1">Uncharacterized protein</fullName>
    </submittedName>
</protein>
<dbReference type="STRING" id="1077936.SAMN05421545_2431"/>
<organism evidence="1 2">
    <name type="scientific">Pontibacter lucknowensis</name>
    <dbReference type="NCBI Taxonomy" id="1077936"/>
    <lineage>
        <taxon>Bacteria</taxon>
        <taxon>Pseudomonadati</taxon>
        <taxon>Bacteroidota</taxon>
        <taxon>Cytophagia</taxon>
        <taxon>Cytophagales</taxon>
        <taxon>Hymenobacteraceae</taxon>
        <taxon>Pontibacter</taxon>
    </lineage>
</organism>
<proteinExistence type="predicted"/>
<sequence length="355" mass="41244">MIKRQFIPFSEVKDKKAIIVDSMHPNGLVLSHWRGAPTPAEVRDDTSAAMVLHALRLNLTGLELPYVTANHFDIDGFVGVWSLLNPELALENEELLRLMAHIGDFRELDLNHPLAGEALKLVCWLNTRERDMFYAPFAADESEEKEAKRCVDKFRYFLREFGRVLQDPDWEKPVWEEEVADVLLGYRDMYKPDTKLQRYPDLGLIVIDTQRPVHYYALFSRTIGFDIVLSCYEGNRYELEYKYTTWVDFATRPTLPRISLKPLAEQLNALETSDYTWTADNLTETGPLLRLEGKDLSRTERYDHPTTREIYTSSIPASQVQQVVVDYFREKYAGIAPKHYWAWEEVKGLNSEIGR</sequence>
<dbReference type="RefSeq" id="WP_076422305.1">
    <property type="nucleotide sequence ID" value="NZ_FTNM01000003.1"/>
</dbReference>
<evidence type="ECO:0000313" key="2">
    <source>
        <dbReference type="Proteomes" id="UP000185924"/>
    </source>
</evidence>
<evidence type="ECO:0000313" key="1">
    <source>
        <dbReference type="EMBL" id="SIR12687.1"/>
    </source>
</evidence>
<dbReference type="AlphaFoldDB" id="A0A1N6YDN6"/>
<dbReference type="EMBL" id="FTNM01000003">
    <property type="protein sequence ID" value="SIR12687.1"/>
    <property type="molecule type" value="Genomic_DNA"/>
</dbReference>
<accession>A0A1N6YDN6</accession>
<reference evidence="2" key="1">
    <citation type="submission" date="2017-01" db="EMBL/GenBank/DDBJ databases">
        <authorList>
            <person name="Varghese N."/>
            <person name="Submissions S."/>
        </authorList>
    </citation>
    <scope>NUCLEOTIDE SEQUENCE [LARGE SCALE GENOMIC DNA]</scope>
    <source>
        <strain evidence="2">DM9</strain>
    </source>
</reference>